<evidence type="ECO:0000313" key="6">
    <source>
        <dbReference type="EMBL" id="ETR68956.1"/>
    </source>
</evidence>
<dbReference type="Pfam" id="PF13809">
    <property type="entry name" value="Tubulin_2"/>
    <property type="match status" value="1"/>
</dbReference>
<evidence type="ECO:0000259" key="5">
    <source>
        <dbReference type="PROSITE" id="PS51154"/>
    </source>
</evidence>
<dbReference type="InterPro" id="IPR036525">
    <property type="entry name" value="Tubulin/FtsZ_GTPase_sf"/>
</dbReference>
<dbReference type="Gene3D" id="3.40.220.10">
    <property type="entry name" value="Leucine Aminopeptidase, subunit E, domain 1"/>
    <property type="match status" value="1"/>
</dbReference>
<evidence type="ECO:0000259" key="4">
    <source>
        <dbReference type="PROSITE" id="PS50104"/>
    </source>
</evidence>
<dbReference type="GO" id="GO:0003950">
    <property type="term" value="F:NAD+ poly-ADP-ribosyltransferase activity"/>
    <property type="evidence" value="ECO:0007669"/>
    <property type="project" value="TreeGrafter"/>
</dbReference>
<protein>
    <recommendedName>
        <fullName evidence="8">TIR domain-containing protein</fullName>
    </recommendedName>
</protein>
<dbReference type="GO" id="GO:0005737">
    <property type="term" value="C:cytoplasm"/>
    <property type="evidence" value="ECO:0007669"/>
    <property type="project" value="TreeGrafter"/>
</dbReference>
<accession>A0A1V1P2H3</accession>
<comment type="caution">
    <text evidence="6">The sequence shown here is derived from an EMBL/GenBank/DDBJ whole genome shotgun (WGS) entry which is preliminary data.</text>
</comment>
<dbReference type="GO" id="GO:1990404">
    <property type="term" value="F:NAD+-protein mono-ADP-ribosyltransferase activity"/>
    <property type="evidence" value="ECO:0007669"/>
    <property type="project" value="TreeGrafter"/>
</dbReference>
<dbReference type="PROSITE" id="PS51154">
    <property type="entry name" value="MACRO"/>
    <property type="match status" value="1"/>
</dbReference>
<evidence type="ECO:0000256" key="2">
    <source>
        <dbReference type="ARBA" id="ARBA00022679"/>
    </source>
</evidence>
<evidence type="ECO:0000256" key="3">
    <source>
        <dbReference type="ARBA" id="ARBA00023027"/>
    </source>
</evidence>
<dbReference type="Pfam" id="PF13676">
    <property type="entry name" value="TIR_2"/>
    <property type="match status" value="1"/>
</dbReference>
<keyword evidence="3" id="KW-0520">NAD</keyword>
<evidence type="ECO:0000313" key="7">
    <source>
        <dbReference type="Proteomes" id="UP000189670"/>
    </source>
</evidence>
<dbReference type="InterPro" id="IPR000157">
    <property type="entry name" value="TIR_dom"/>
</dbReference>
<evidence type="ECO:0008006" key="8">
    <source>
        <dbReference type="Google" id="ProtNLM"/>
    </source>
</evidence>
<dbReference type="Proteomes" id="UP000189670">
    <property type="component" value="Unassembled WGS sequence"/>
</dbReference>
<name>A0A1V1P2H3_9BACT</name>
<dbReference type="GO" id="GO:0007165">
    <property type="term" value="P:signal transduction"/>
    <property type="evidence" value="ECO:0007669"/>
    <property type="project" value="InterPro"/>
</dbReference>
<organism evidence="6 7">
    <name type="scientific">Candidatus Magnetoglobus multicellularis str. Araruama</name>
    <dbReference type="NCBI Taxonomy" id="890399"/>
    <lineage>
        <taxon>Bacteria</taxon>
        <taxon>Pseudomonadati</taxon>
        <taxon>Thermodesulfobacteriota</taxon>
        <taxon>Desulfobacteria</taxon>
        <taxon>Desulfobacterales</taxon>
        <taxon>Desulfobacteraceae</taxon>
        <taxon>Candidatus Magnetoglobus</taxon>
    </lineage>
</organism>
<dbReference type="GO" id="GO:0010629">
    <property type="term" value="P:negative regulation of gene expression"/>
    <property type="evidence" value="ECO:0007669"/>
    <property type="project" value="TreeGrafter"/>
</dbReference>
<feature type="domain" description="Macro" evidence="5">
    <location>
        <begin position="377"/>
        <end position="561"/>
    </location>
</feature>
<dbReference type="SUPFAM" id="SSF52949">
    <property type="entry name" value="Macro domain-like"/>
    <property type="match status" value="1"/>
</dbReference>
<dbReference type="AlphaFoldDB" id="A0A1V1P2H3"/>
<proteinExistence type="predicted"/>
<dbReference type="PROSITE" id="PS50104">
    <property type="entry name" value="TIR"/>
    <property type="match status" value="1"/>
</dbReference>
<gene>
    <name evidence="6" type="ORF">OMM_04250</name>
</gene>
<dbReference type="EMBL" id="ATBP01000784">
    <property type="protein sequence ID" value="ETR68956.1"/>
    <property type="molecule type" value="Genomic_DNA"/>
</dbReference>
<dbReference type="Gene3D" id="3.40.50.1440">
    <property type="entry name" value="Tubulin/FtsZ, GTPase domain"/>
    <property type="match status" value="1"/>
</dbReference>
<dbReference type="PANTHER" id="PTHR14453:SF67">
    <property type="entry name" value="POLY [ADP-RIBOSE] POLYMERASE"/>
    <property type="match status" value="1"/>
</dbReference>
<dbReference type="InterPro" id="IPR043472">
    <property type="entry name" value="Macro_dom-like"/>
</dbReference>
<evidence type="ECO:0000256" key="1">
    <source>
        <dbReference type="ARBA" id="ARBA00022676"/>
    </source>
</evidence>
<dbReference type="SMART" id="SM00255">
    <property type="entry name" value="TIR"/>
    <property type="match status" value="1"/>
</dbReference>
<dbReference type="GO" id="GO:0070212">
    <property type="term" value="P:protein poly-ADP-ribosylation"/>
    <property type="evidence" value="ECO:0007669"/>
    <property type="project" value="TreeGrafter"/>
</dbReference>
<keyword evidence="1" id="KW-0328">Glycosyltransferase</keyword>
<dbReference type="GO" id="GO:0003714">
    <property type="term" value="F:transcription corepressor activity"/>
    <property type="evidence" value="ECO:0007669"/>
    <property type="project" value="TreeGrafter"/>
</dbReference>
<dbReference type="InterPro" id="IPR035897">
    <property type="entry name" value="Toll_tir_struct_dom_sf"/>
</dbReference>
<dbReference type="InterPro" id="IPR002589">
    <property type="entry name" value="Macro_dom"/>
</dbReference>
<keyword evidence="2" id="KW-0808">Transferase</keyword>
<feature type="domain" description="TIR" evidence="4">
    <location>
        <begin position="574"/>
        <end position="706"/>
    </location>
</feature>
<dbReference type="PANTHER" id="PTHR14453">
    <property type="entry name" value="PARP/ZINC FINGER CCCH TYPE DOMAIN CONTAINING PROTEIN"/>
    <property type="match status" value="1"/>
</dbReference>
<dbReference type="Pfam" id="PF01661">
    <property type="entry name" value="Macro"/>
    <property type="match status" value="1"/>
</dbReference>
<dbReference type="InterPro" id="IPR052056">
    <property type="entry name" value="Mono-ARTD/PARP"/>
</dbReference>
<sequence>MNKNELLEDEKLPSFYKNLTILNSDLNYGPSLERVNGWLSFYYSRDIIKHRLEFSIKNSIKSILTYKEELSLSPTIYIISSLYGSTGGGIFIDVAYLVREILLDIKNIHSAIEGIFILPGTSENDRSMLQANAYAALKELNHFSFEDTEYSINCKDIEFKCKDSPFDNCCLLEPRNNNNINDEIPMLISMITHKLILDINLDFQKYYSSYLANRRVFNNDNEHNIPNLYSTIQTSEILLGNDYIYNNMTKNIQDIINELDSYSILKEAPFDEDFQLSFILFPEEIDNTTFIYEISPVFTKLKFICLAIALKDRLLIFREKLVFPLRRLSSIDNYRESYDKYIIDHERPLHTRININWKPILDKSKAIDRSKRNPRKIFSVSDLSIGKNIIKVCTENIVKLNVDAIAFSRTRKLEIREASDDSVHYSIQKYGGSAIDEEASKNSFLKHGGICVTHSGNLVTDYVIHVAMIDDIDNFPINDKILKIALKLIFEECIKREWNSIALPLMGTRAGNLSHENCAEIMLNEAIIHFYKGLKFPEVIIFSAPGGKGLAKFVSNITNYNSKYFNTQNNSIPKSLRVFLCHSSNDKFIARILYRQLRDQGFEPWLDEENILPGQDWESEIKNAIKHTDIVIAILSNNSINKRGYVNKEIKYALDIADEQPENSIFIVPLRAEKCQIPDRLSHLHWVNYYDKNGYNRLINSLKERARDLDRLYFV</sequence>
<reference evidence="7" key="1">
    <citation type="submission" date="2012-11" db="EMBL/GenBank/DDBJ databases">
        <authorList>
            <person name="Lucero-Rivera Y.E."/>
            <person name="Tovar-Ramirez D."/>
        </authorList>
    </citation>
    <scope>NUCLEOTIDE SEQUENCE [LARGE SCALE GENOMIC DNA]</scope>
    <source>
        <strain evidence="7">Araruama</strain>
    </source>
</reference>
<dbReference type="InterPro" id="IPR025904">
    <property type="entry name" value="Tubulin-like"/>
</dbReference>
<dbReference type="SUPFAM" id="SSF52200">
    <property type="entry name" value="Toll/Interleukin receptor TIR domain"/>
    <property type="match status" value="1"/>
</dbReference>
<dbReference type="Gene3D" id="3.40.50.10140">
    <property type="entry name" value="Toll/interleukin-1 receptor homology (TIR) domain"/>
    <property type="match status" value="1"/>
</dbReference>